<dbReference type="Proteomes" id="UP000549250">
    <property type="component" value="Unassembled WGS sequence"/>
</dbReference>
<evidence type="ECO:0000259" key="1">
    <source>
        <dbReference type="SMART" id="SM00062"/>
    </source>
</evidence>
<keyword evidence="3" id="KW-1185">Reference proteome</keyword>
<sequence>MPEALTPLFSKAPWWWSRPATRWLLISTLLAVAGLYGLPEWTDNPLLHERSPGPLLEQARLRGKLVVGVREYSRPSMPGAPVRREPDSVDAALAQALGRYLKVPVEMLGLASDEREAALRERQVDVLITGATEPAARTAVPVPASAVHGRGALIALRTLALPEPEALSGHSVCLAEGSPYHLPISKRGGLVRNHPSSLQAATAFMAGECDVLAEDLRLVEWLLQQPDWRFYRQLPFEVRQETGGYVQLPDTEPQTVTWLAAALRDWQRQGLQDQALGQRISDFGLDMLKLENGLVCH</sequence>
<reference evidence="2 3" key="1">
    <citation type="submission" date="2020-08" db="EMBL/GenBank/DDBJ databases">
        <title>Genomic Encyclopedia of Type Strains, Phase III (KMG-III): the genomes of soil and plant-associated and newly described type strains.</title>
        <authorList>
            <person name="Whitman W."/>
        </authorList>
    </citation>
    <scope>NUCLEOTIDE SEQUENCE [LARGE SCALE GENOMIC DNA]</scope>
    <source>
        <strain evidence="2 3">CECT 4462</strain>
    </source>
</reference>
<dbReference type="SMART" id="SM00062">
    <property type="entry name" value="PBPb"/>
    <property type="match status" value="1"/>
</dbReference>
<comment type="caution">
    <text evidence="2">The sequence shown here is derived from an EMBL/GenBank/DDBJ whole genome shotgun (WGS) entry which is preliminary data.</text>
</comment>
<dbReference type="Gene3D" id="3.40.190.10">
    <property type="entry name" value="Periplasmic binding protein-like II"/>
    <property type="match status" value="2"/>
</dbReference>
<dbReference type="AlphaFoldDB" id="A0A839T839"/>
<dbReference type="EMBL" id="JACHXI010000023">
    <property type="protein sequence ID" value="MBB3105020.1"/>
    <property type="molecule type" value="Genomic_DNA"/>
</dbReference>
<protein>
    <submittedName>
        <fullName evidence="2">Polar amino acid transport system substrate-binding protein</fullName>
    </submittedName>
</protein>
<name>A0A839T839_AZOMA</name>
<organism evidence="2 3">
    <name type="scientific">Azomonas macrocytogenes</name>
    <name type="common">Azotobacter macrocytogenes</name>
    <dbReference type="NCBI Taxonomy" id="69962"/>
    <lineage>
        <taxon>Bacteria</taxon>
        <taxon>Pseudomonadati</taxon>
        <taxon>Pseudomonadota</taxon>
        <taxon>Gammaproteobacteria</taxon>
        <taxon>Pseudomonadales</taxon>
        <taxon>Pseudomonadaceae</taxon>
        <taxon>Azomonas</taxon>
    </lineage>
</organism>
<dbReference type="RefSeq" id="WP_183167872.1">
    <property type="nucleotide sequence ID" value="NZ_JACHXI010000023.1"/>
</dbReference>
<feature type="domain" description="Solute-binding protein family 3/N-terminal" evidence="1">
    <location>
        <begin position="64"/>
        <end position="279"/>
    </location>
</feature>
<evidence type="ECO:0000313" key="3">
    <source>
        <dbReference type="Proteomes" id="UP000549250"/>
    </source>
</evidence>
<dbReference type="SUPFAM" id="SSF53850">
    <property type="entry name" value="Periplasmic binding protein-like II"/>
    <property type="match status" value="1"/>
</dbReference>
<proteinExistence type="predicted"/>
<dbReference type="InterPro" id="IPR001638">
    <property type="entry name" value="Solute-binding_3/MltF_N"/>
</dbReference>
<accession>A0A839T839</accession>
<gene>
    <name evidence="2" type="ORF">FHR87_003454</name>
</gene>
<evidence type="ECO:0000313" key="2">
    <source>
        <dbReference type="EMBL" id="MBB3105020.1"/>
    </source>
</evidence>